<accession>A0A418KNC7</accession>
<dbReference type="RefSeq" id="WP_158602898.1">
    <property type="nucleotide sequence ID" value="NZ_QUAL01000169.1"/>
</dbReference>
<evidence type="ECO:0000313" key="2">
    <source>
        <dbReference type="Proteomes" id="UP000284057"/>
    </source>
</evidence>
<name>A0A418KNC7_9ACTN</name>
<keyword evidence="2" id="KW-1185">Reference proteome</keyword>
<feature type="non-terminal residue" evidence="1">
    <location>
        <position position="1"/>
    </location>
</feature>
<proteinExistence type="predicted"/>
<organism evidence="1 2">
    <name type="scientific">Jiangella rhizosphaerae</name>
    <dbReference type="NCBI Taxonomy" id="2293569"/>
    <lineage>
        <taxon>Bacteria</taxon>
        <taxon>Bacillati</taxon>
        <taxon>Actinomycetota</taxon>
        <taxon>Actinomycetes</taxon>
        <taxon>Jiangellales</taxon>
        <taxon>Jiangellaceae</taxon>
        <taxon>Jiangella</taxon>
    </lineage>
</organism>
<dbReference type="OrthoDB" id="4832949at2"/>
<dbReference type="EMBL" id="QUAL01000169">
    <property type="protein sequence ID" value="RIQ20430.1"/>
    <property type="molecule type" value="Genomic_DNA"/>
</dbReference>
<evidence type="ECO:0000313" key="1">
    <source>
        <dbReference type="EMBL" id="RIQ20430.1"/>
    </source>
</evidence>
<comment type="caution">
    <text evidence="1">The sequence shown here is derived from an EMBL/GenBank/DDBJ whole genome shotgun (WGS) entry which is preliminary data.</text>
</comment>
<gene>
    <name evidence="1" type="ORF">DY240_17865</name>
</gene>
<dbReference type="AlphaFoldDB" id="A0A418KNC7"/>
<sequence length="179" mass="18551">AAVLVTALTGGFRTAAAPAPQRVTAGDAVDIGPVRLAAQGWTIRDDIATNGLEYAGAAAWLVVEAEVTALTDATITFPQRSLGLPPELEVDGEPDRVLLLADATLAPGLQPGLPARVALLWPVGDVPDPGDDLEVSYLRSRLSDSTIDAGRVWRADGVAAHTTLPRDDAAGDALVEEDL</sequence>
<protein>
    <submittedName>
        <fullName evidence="1">Uncharacterized protein</fullName>
    </submittedName>
</protein>
<reference evidence="1 2" key="1">
    <citation type="submission" date="2018-09" db="EMBL/GenBank/DDBJ databases">
        <title>Isolation, diversity and antifungal activity of actinobacteria from wheat.</title>
        <authorList>
            <person name="Han C."/>
        </authorList>
    </citation>
    <scope>NUCLEOTIDE SEQUENCE [LARGE SCALE GENOMIC DNA]</scope>
    <source>
        <strain evidence="1 2">NEAU-YY265</strain>
    </source>
</reference>
<dbReference type="Proteomes" id="UP000284057">
    <property type="component" value="Unassembled WGS sequence"/>
</dbReference>